<protein>
    <recommendedName>
        <fullName evidence="4">Armadillo repeat-containing domain-containing protein</fullName>
    </recommendedName>
</protein>
<dbReference type="PANTHER" id="PTHR46241">
    <property type="entry name" value="ARMADILLO REPEAT-CONTAINING PROTEIN 4 ARMC4"/>
    <property type="match status" value="1"/>
</dbReference>
<dbReference type="InterPro" id="IPR016024">
    <property type="entry name" value="ARM-type_fold"/>
</dbReference>
<dbReference type="Gene3D" id="1.25.10.10">
    <property type="entry name" value="Leucine-rich Repeat Variant"/>
    <property type="match status" value="1"/>
</dbReference>
<dbReference type="PROSITE" id="PS50176">
    <property type="entry name" value="ARM_REPEAT"/>
    <property type="match status" value="2"/>
</dbReference>
<feature type="region of interest" description="Disordered" evidence="2">
    <location>
        <begin position="1"/>
        <end position="40"/>
    </location>
</feature>
<dbReference type="InterPro" id="IPR000225">
    <property type="entry name" value="Armadillo"/>
</dbReference>
<dbReference type="InterPro" id="IPR011989">
    <property type="entry name" value="ARM-like"/>
</dbReference>
<dbReference type="SMART" id="SM00185">
    <property type="entry name" value="ARM"/>
    <property type="match status" value="3"/>
</dbReference>
<dbReference type="SUPFAM" id="SSF48371">
    <property type="entry name" value="ARM repeat"/>
    <property type="match status" value="1"/>
</dbReference>
<organism evidence="3">
    <name type="scientific">Homalodisca liturata</name>
    <dbReference type="NCBI Taxonomy" id="320908"/>
    <lineage>
        <taxon>Eukaryota</taxon>
        <taxon>Metazoa</taxon>
        <taxon>Ecdysozoa</taxon>
        <taxon>Arthropoda</taxon>
        <taxon>Hexapoda</taxon>
        <taxon>Insecta</taxon>
        <taxon>Pterygota</taxon>
        <taxon>Neoptera</taxon>
        <taxon>Paraneoptera</taxon>
        <taxon>Hemiptera</taxon>
        <taxon>Auchenorrhyncha</taxon>
        <taxon>Membracoidea</taxon>
        <taxon>Cicadellidae</taxon>
        <taxon>Cicadellinae</taxon>
        <taxon>Proconiini</taxon>
        <taxon>Homalodisca</taxon>
    </lineage>
</organism>
<name>A0A1B6IJC1_9HEMI</name>
<feature type="repeat" description="ARM" evidence="1">
    <location>
        <begin position="173"/>
        <end position="232"/>
    </location>
</feature>
<dbReference type="EMBL" id="GECU01020691">
    <property type="protein sequence ID" value="JAS87015.1"/>
    <property type="molecule type" value="Transcribed_RNA"/>
</dbReference>
<evidence type="ECO:0008006" key="4">
    <source>
        <dbReference type="Google" id="ProtNLM"/>
    </source>
</evidence>
<accession>A0A1B6IJC1</accession>
<feature type="non-terminal residue" evidence="3">
    <location>
        <position position="246"/>
    </location>
</feature>
<feature type="compositionally biased region" description="Basic and acidic residues" evidence="2">
    <location>
        <begin position="1"/>
        <end position="13"/>
    </location>
</feature>
<evidence type="ECO:0000256" key="2">
    <source>
        <dbReference type="SAM" id="MobiDB-lite"/>
    </source>
</evidence>
<dbReference type="PANTHER" id="PTHR46241:SF1">
    <property type="entry name" value="OUTER DYNEIN ARM-DOCKING COMPLEX SUBUNIT 2"/>
    <property type="match status" value="1"/>
</dbReference>
<dbReference type="AlphaFoldDB" id="A0A1B6IJC1"/>
<evidence type="ECO:0000313" key="3">
    <source>
        <dbReference type="EMBL" id="JAS87015.1"/>
    </source>
</evidence>
<reference evidence="3" key="1">
    <citation type="submission" date="2015-11" db="EMBL/GenBank/DDBJ databases">
        <title>De novo transcriptome assembly of four potential Pierce s Disease insect vectors from Arizona vineyards.</title>
        <authorList>
            <person name="Tassone E.E."/>
        </authorList>
    </citation>
    <scope>NUCLEOTIDE SEQUENCE</scope>
</reference>
<gene>
    <name evidence="3" type="ORF">g.10914</name>
</gene>
<sequence>MADSEMETKKSEQMDGDSSGSSSEDEEDFTWMTQQTQPQQDIPPEYWHMQKLIKYLKGSTPSTTALVLGCLNDYDLDSEFMQLAIREMNTLEVLVNLLETSDRDFRCKKLALSILARVTQHVVIQHEVTNLGIIPLLVKLLVDPARDLQRLAAAVIANVAKLKKSSKLVRTCGGIPVLVHLLDIKESILKKPKAQQTIDGAEEMEVALDAARALWSLSQSNRNKEYMQKAGIIGLLPKLLKAKDEN</sequence>
<proteinExistence type="predicted"/>
<feature type="repeat" description="ARM" evidence="1">
    <location>
        <begin position="132"/>
        <end position="174"/>
    </location>
</feature>
<evidence type="ECO:0000256" key="1">
    <source>
        <dbReference type="PROSITE-ProRule" id="PRU00259"/>
    </source>
</evidence>